<dbReference type="CDD" id="cd00293">
    <property type="entry name" value="USP-like"/>
    <property type="match status" value="1"/>
</dbReference>
<organism evidence="4 5">
    <name type="scientific">Tetragenococcus solitarius</name>
    <dbReference type="NCBI Taxonomy" id="71453"/>
    <lineage>
        <taxon>Bacteria</taxon>
        <taxon>Bacillati</taxon>
        <taxon>Bacillota</taxon>
        <taxon>Bacilli</taxon>
        <taxon>Lactobacillales</taxon>
        <taxon>Enterococcaceae</taxon>
        <taxon>Tetragenococcus</taxon>
    </lineage>
</organism>
<accession>A0ABN3Y152</accession>
<dbReference type="PANTHER" id="PTHR46268">
    <property type="entry name" value="STRESS RESPONSE PROTEIN NHAX"/>
    <property type="match status" value="1"/>
</dbReference>
<comment type="caution">
    <text evidence="4">The sequence shown here is derived from an EMBL/GenBank/DDBJ whole genome shotgun (WGS) entry which is preliminary data.</text>
</comment>
<evidence type="ECO:0000259" key="3">
    <source>
        <dbReference type="Pfam" id="PF00582"/>
    </source>
</evidence>
<dbReference type="PIRSF" id="PIRSF006276">
    <property type="entry name" value="UspA"/>
    <property type="match status" value="1"/>
</dbReference>
<feature type="domain" description="UspA" evidence="3">
    <location>
        <begin position="6"/>
        <end position="145"/>
    </location>
</feature>
<dbReference type="InterPro" id="IPR006015">
    <property type="entry name" value="Universal_stress_UspA"/>
</dbReference>
<sequence>MMLQQYQQILVAVDGSSEAELAFQKAVSIAKRNDANLLLVHVIDTRAFQDVNSFDSMLAEQATDLAKQSLADYKKEAESNGVEKVETTIEYGSPKLIIAKQIPQDKKVDLVVLGATGLNAVERLFIGSVSEYVTRNASCDVLIVRTDTENKKPNIEKN</sequence>
<reference evidence="4 5" key="1">
    <citation type="journal article" date="2019" name="Int. J. Syst. Evol. Microbiol.">
        <title>The Global Catalogue of Microorganisms (GCM) 10K type strain sequencing project: providing services to taxonomists for standard genome sequencing and annotation.</title>
        <authorList>
            <consortium name="The Broad Institute Genomics Platform"/>
            <consortium name="The Broad Institute Genome Sequencing Center for Infectious Disease"/>
            <person name="Wu L."/>
            <person name="Ma J."/>
        </authorList>
    </citation>
    <scope>NUCLEOTIDE SEQUENCE [LARGE SCALE GENOMIC DNA]</scope>
    <source>
        <strain evidence="4 5">JCM 8736</strain>
    </source>
</reference>
<proteinExistence type="inferred from homology"/>
<dbReference type="Pfam" id="PF00582">
    <property type="entry name" value="Usp"/>
    <property type="match status" value="1"/>
</dbReference>
<comment type="subcellular location">
    <subcellularLocation>
        <location evidence="2">Cytoplasm</location>
    </subcellularLocation>
</comment>
<dbReference type="SUPFAM" id="SSF52402">
    <property type="entry name" value="Adenine nucleotide alpha hydrolases-like"/>
    <property type="match status" value="1"/>
</dbReference>
<dbReference type="PANTHER" id="PTHR46268:SF6">
    <property type="entry name" value="UNIVERSAL STRESS PROTEIN UP12"/>
    <property type="match status" value="1"/>
</dbReference>
<keyword evidence="2" id="KW-0963">Cytoplasm</keyword>
<evidence type="ECO:0000256" key="2">
    <source>
        <dbReference type="PIRNR" id="PIRNR006276"/>
    </source>
</evidence>
<dbReference type="EMBL" id="BAAAXQ010000010">
    <property type="protein sequence ID" value="GAA3011096.1"/>
    <property type="molecule type" value="Genomic_DNA"/>
</dbReference>
<keyword evidence="5" id="KW-1185">Reference proteome</keyword>
<dbReference type="Proteomes" id="UP001501577">
    <property type="component" value="Unassembled WGS sequence"/>
</dbReference>
<name>A0ABN3Y152_9ENTE</name>
<evidence type="ECO:0000313" key="5">
    <source>
        <dbReference type="Proteomes" id="UP001501577"/>
    </source>
</evidence>
<evidence type="ECO:0000256" key="1">
    <source>
        <dbReference type="ARBA" id="ARBA00008791"/>
    </source>
</evidence>
<evidence type="ECO:0000313" key="4">
    <source>
        <dbReference type="EMBL" id="GAA3011096.1"/>
    </source>
</evidence>
<gene>
    <name evidence="4" type="ORF">GCM10019998_04110</name>
</gene>
<protein>
    <recommendedName>
        <fullName evidence="2">Universal stress protein</fullName>
    </recommendedName>
</protein>
<dbReference type="InterPro" id="IPR006016">
    <property type="entry name" value="UspA"/>
</dbReference>
<dbReference type="InterPro" id="IPR014729">
    <property type="entry name" value="Rossmann-like_a/b/a_fold"/>
</dbReference>
<dbReference type="Gene3D" id="3.40.50.620">
    <property type="entry name" value="HUPs"/>
    <property type="match status" value="1"/>
</dbReference>
<dbReference type="PRINTS" id="PR01438">
    <property type="entry name" value="UNVRSLSTRESS"/>
</dbReference>
<comment type="similarity">
    <text evidence="1 2">Belongs to the universal stress protein A family.</text>
</comment>